<evidence type="ECO:0000259" key="11">
    <source>
        <dbReference type="Pfam" id="PF26002"/>
    </source>
</evidence>
<evidence type="ECO:0000259" key="10">
    <source>
        <dbReference type="Pfam" id="PF25994"/>
    </source>
</evidence>
<reference evidence="12" key="1">
    <citation type="submission" date="2022-05" db="EMBL/GenBank/DDBJ databases">
        <authorList>
            <person name="Jo J.-H."/>
            <person name="Im W.-T."/>
        </authorList>
    </citation>
    <scope>NUCLEOTIDE SEQUENCE</scope>
    <source>
        <strain evidence="12">SE220</strain>
    </source>
</reference>
<keyword evidence="6 9" id="KW-0812">Transmembrane</keyword>
<dbReference type="PANTHER" id="PTHR30386">
    <property type="entry name" value="MEMBRANE FUSION SUBUNIT OF EMRAB-TOLC MULTIDRUG EFFLUX PUMP"/>
    <property type="match status" value="1"/>
</dbReference>
<dbReference type="InterPro" id="IPR058982">
    <property type="entry name" value="Beta-barrel_AprE"/>
</dbReference>
<dbReference type="PRINTS" id="PR01490">
    <property type="entry name" value="RTXTOXIND"/>
</dbReference>
<evidence type="ECO:0000256" key="5">
    <source>
        <dbReference type="ARBA" id="ARBA00022519"/>
    </source>
</evidence>
<sequence>MATLPFLGPIAKHREPLTGARLIIVASAIGFVLFLIWASLAHVDEVTRGQGKVIPSSKLQIITAADPATVSEIYVRSGQRVRKGQLLARLDSPENQSQLGQIEAETESLQARSARLTQEGMGGSVACQGADCAGEQALKAARESALRSKIGALQASADQRRREAAEAAATINSLQGSLALAQRQVEMLEPLAAKNIVPQTDLMDKRREVVDLQGRIAAAREQQGRAGAAVREALSQASQANFEFRQQALDERSQVNAKIAVNEQSLRGARGKQDRTEIRSPVDGIVNDVQVTTIGSFVQPGQKIMEVVPAGDKLFVESRVRPSDIAFIKVGDRALVKVTAYDFSIYGGLDGKVVQVSADSIYDEQQKEAYFTVIVETQKSYLTASGHALPITPGMMTDTQIITGRKSVLTYLLKPVLKARSEALHER</sequence>
<dbReference type="EMBL" id="JAMGBE010000002">
    <property type="protein sequence ID" value="MCL6730098.1"/>
    <property type="molecule type" value="Genomic_DNA"/>
</dbReference>
<evidence type="ECO:0000256" key="4">
    <source>
        <dbReference type="ARBA" id="ARBA00022475"/>
    </source>
</evidence>
<gene>
    <name evidence="12" type="ORF">LZ538_08545</name>
</gene>
<dbReference type="InterPro" id="IPR006144">
    <property type="entry name" value="Secretion_HlyD_CS"/>
</dbReference>
<accession>A0ABT0S2L2</accession>
<dbReference type="Gene3D" id="2.40.30.170">
    <property type="match status" value="1"/>
</dbReference>
<evidence type="ECO:0000313" key="12">
    <source>
        <dbReference type="EMBL" id="MCL6730098.1"/>
    </source>
</evidence>
<keyword evidence="4 9" id="KW-1003">Cell membrane</keyword>
<dbReference type="NCBIfam" id="TIGR01843">
    <property type="entry name" value="type_I_hlyD"/>
    <property type="match status" value="1"/>
</dbReference>
<dbReference type="Proteomes" id="UP001165342">
    <property type="component" value="Unassembled WGS sequence"/>
</dbReference>
<dbReference type="InterPro" id="IPR050739">
    <property type="entry name" value="MFP"/>
</dbReference>
<dbReference type="Pfam" id="PF26002">
    <property type="entry name" value="Beta-barrel_AprE"/>
    <property type="match status" value="1"/>
</dbReference>
<organism evidence="12 13">
    <name type="scientific">Sphingomonas hankyongi</name>
    <dbReference type="NCBI Taxonomy" id="2908209"/>
    <lineage>
        <taxon>Bacteria</taxon>
        <taxon>Pseudomonadati</taxon>
        <taxon>Pseudomonadota</taxon>
        <taxon>Alphaproteobacteria</taxon>
        <taxon>Sphingomonadales</taxon>
        <taxon>Sphingomonadaceae</taxon>
        <taxon>Sphingomonas</taxon>
    </lineage>
</organism>
<keyword evidence="5 9" id="KW-0997">Cell inner membrane</keyword>
<evidence type="ECO:0000256" key="1">
    <source>
        <dbReference type="ARBA" id="ARBA00004377"/>
    </source>
</evidence>
<evidence type="ECO:0000256" key="9">
    <source>
        <dbReference type="RuleBase" id="RU365093"/>
    </source>
</evidence>
<keyword evidence="13" id="KW-1185">Reference proteome</keyword>
<feature type="domain" description="AprE-like beta-barrel" evidence="11">
    <location>
        <begin position="314"/>
        <end position="404"/>
    </location>
</feature>
<keyword evidence="3 9" id="KW-0813">Transport</keyword>
<keyword evidence="7 9" id="KW-1133">Transmembrane helix</keyword>
<evidence type="ECO:0000256" key="8">
    <source>
        <dbReference type="ARBA" id="ARBA00023136"/>
    </source>
</evidence>
<proteinExistence type="inferred from homology"/>
<evidence type="ECO:0000256" key="7">
    <source>
        <dbReference type="ARBA" id="ARBA00022989"/>
    </source>
</evidence>
<comment type="subcellular location">
    <subcellularLocation>
        <location evidence="1 9">Cell inner membrane</location>
        <topology evidence="1 9">Single-pass membrane protein</topology>
    </subcellularLocation>
</comment>
<evidence type="ECO:0000256" key="3">
    <source>
        <dbReference type="ARBA" id="ARBA00022448"/>
    </source>
</evidence>
<comment type="similarity">
    <text evidence="2 9">Belongs to the membrane fusion protein (MFP) (TC 8.A.1) family.</text>
</comment>
<dbReference type="PANTHER" id="PTHR30386:SF26">
    <property type="entry name" value="TRANSPORT PROTEIN COMB"/>
    <property type="match status" value="1"/>
</dbReference>
<feature type="transmembrane region" description="Helical" evidence="9">
    <location>
        <begin position="20"/>
        <end position="40"/>
    </location>
</feature>
<name>A0ABT0S2L2_9SPHN</name>
<dbReference type="Gene3D" id="2.40.50.100">
    <property type="match status" value="1"/>
</dbReference>
<dbReference type="PROSITE" id="PS00543">
    <property type="entry name" value="HLYD_FAMILY"/>
    <property type="match status" value="1"/>
</dbReference>
<feature type="domain" description="AprE-like long alpha-helical hairpin" evidence="10">
    <location>
        <begin position="96"/>
        <end position="270"/>
    </location>
</feature>
<dbReference type="RefSeq" id="WP_249831554.1">
    <property type="nucleotide sequence ID" value="NZ_JAMGBE010000002.1"/>
</dbReference>
<comment type="caution">
    <text evidence="12">The sequence shown here is derived from an EMBL/GenBank/DDBJ whole genome shotgun (WGS) entry which is preliminary data.</text>
</comment>
<evidence type="ECO:0000256" key="6">
    <source>
        <dbReference type="ARBA" id="ARBA00022692"/>
    </source>
</evidence>
<keyword evidence="8 9" id="KW-0472">Membrane</keyword>
<protein>
    <recommendedName>
        <fullName evidence="9">Membrane fusion protein (MFP) family protein</fullName>
    </recommendedName>
</protein>
<evidence type="ECO:0000313" key="13">
    <source>
        <dbReference type="Proteomes" id="UP001165342"/>
    </source>
</evidence>
<dbReference type="Pfam" id="PF25994">
    <property type="entry name" value="HH_AprE"/>
    <property type="match status" value="1"/>
</dbReference>
<dbReference type="InterPro" id="IPR010129">
    <property type="entry name" value="T1SS_HlyD"/>
</dbReference>
<evidence type="ECO:0000256" key="2">
    <source>
        <dbReference type="ARBA" id="ARBA00009477"/>
    </source>
</evidence>
<dbReference type="InterPro" id="IPR058781">
    <property type="entry name" value="HH_AprE-like"/>
</dbReference>